<reference evidence="2" key="1">
    <citation type="submission" date="2020-08" db="EMBL/GenBank/DDBJ databases">
        <authorList>
            <person name="Cejkova D."/>
            <person name="Kubasova T."/>
            <person name="Jahodarova E."/>
            <person name="Rychlik I."/>
        </authorList>
    </citation>
    <scope>NUCLEOTIDE SEQUENCE</scope>
    <source>
        <strain evidence="2">An559</strain>
    </source>
</reference>
<dbReference type="SUPFAM" id="SSF88713">
    <property type="entry name" value="Glycoside hydrolase/deacetylase"/>
    <property type="match status" value="1"/>
</dbReference>
<evidence type="ECO:0000313" key="2">
    <source>
        <dbReference type="EMBL" id="MBM6920653.1"/>
    </source>
</evidence>
<keyword evidence="3" id="KW-1185">Reference proteome</keyword>
<sequence>MKFKIFLIYHSHIDIGYTERQEKMAVYQADFINQAVKACISEKQEKRDERSKFRFTAEGFWAVEQYLKRYGEQGKKELIQAINSGCFELTGGYFHMAELLNYKNSSHSLDYSQVFAKENHLNPIDVAMACDINGFSWGYADALYDHGIRYLETNINTHHGNAPFGKPLVPFWWETPKGNKLLVWNGLTYHKANILGLIPGFAPGGNPGIPGMLPENAPFVEVKDPDYAYKRISQMIEATVANGYEYDFMPIMGSGLYTDNSPVDDGHCELIAAFNQKYGDEIEITTATLGEFFAHLEACGAAFASYRGDWNDWWTDGVLSTPNETKLFRNAQRTEDLIDKLDPERAIITDKEHEEVQNLLITYAEHTWGHSNSLTDPYKLLVTQLDMRKAKLAIDADVLSSKLLDKLSRTLGEGEFTSKRPFTYHVLNPHGFKKSDVIYLPYDFWEEGYFDQKGVQVVDADGVVYPSQKTRTLRGSMIACQITLEPHERKTLSLRISSDIEEKNDWKNEPITTDSVHQNAYYTLTYGADGIHSIVHNDTWIKQALTLNRESSCRADAVIIIRFTEDLCCQAISWELR</sequence>
<dbReference type="Pfam" id="PF01074">
    <property type="entry name" value="Glyco_hydro_38N"/>
    <property type="match status" value="1"/>
</dbReference>
<dbReference type="Gene3D" id="3.20.110.10">
    <property type="entry name" value="Glycoside hydrolase 38, N terminal domain"/>
    <property type="match status" value="1"/>
</dbReference>
<dbReference type="GO" id="GO:0006013">
    <property type="term" value="P:mannose metabolic process"/>
    <property type="evidence" value="ECO:0007669"/>
    <property type="project" value="InterPro"/>
</dbReference>
<dbReference type="CDD" id="cd10791">
    <property type="entry name" value="GH38N_AMII_like_1"/>
    <property type="match status" value="1"/>
</dbReference>
<protein>
    <recommendedName>
        <fullName evidence="1">Glycoside hydrolase family 38 N-terminal domain-containing protein</fullName>
    </recommendedName>
</protein>
<dbReference type="GO" id="GO:0004559">
    <property type="term" value="F:alpha-mannosidase activity"/>
    <property type="evidence" value="ECO:0007669"/>
    <property type="project" value="InterPro"/>
</dbReference>
<organism evidence="2 3">
    <name type="scientific">Merdimmobilis hominis</name>
    <dbReference type="NCBI Taxonomy" id="2897707"/>
    <lineage>
        <taxon>Bacteria</taxon>
        <taxon>Bacillati</taxon>
        <taxon>Bacillota</taxon>
        <taxon>Clostridia</taxon>
        <taxon>Eubacteriales</taxon>
        <taxon>Oscillospiraceae</taxon>
        <taxon>Merdimmobilis</taxon>
    </lineage>
</organism>
<dbReference type="RefSeq" id="WP_204445755.1">
    <property type="nucleotide sequence ID" value="NZ_JACJKY010000007.1"/>
</dbReference>
<proteinExistence type="predicted"/>
<gene>
    <name evidence="2" type="ORF">H6A12_05725</name>
</gene>
<name>A0A939BEJ0_9FIRM</name>
<accession>A0A939BEJ0</accession>
<dbReference type="EMBL" id="JACJKY010000007">
    <property type="protein sequence ID" value="MBM6920653.1"/>
    <property type="molecule type" value="Genomic_DNA"/>
</dbReference>
<dbReference type="InterPro" id="IPR011330">
    <property type="entry name" value="Glyco_hydro/deAcase_b/a-brl"/>
</dbReference>
<dbReference type="InterPro" id="IPR000602">
    <property type="entry name" value="Glyco_hydro_38_N"/>
</dbReference>
<dbReference type="GO" id="GO:0030246">
    <property type="term" value="F:carbohydrate binding"/>
    <property type="evidence" value="ECO:0007669"/>
    <property type="project" value="InterPro"/>
</dbReference>
<dbReference type="Proteomes" id="UP000774750">
    <property type="component" value="Unassembled WGS sequence"/>
</dbReference>
<evidence type="ECO:0000259" key="1">
    <source>
        <dbReference type="Pfam" id="PF01074"/>
    </source>
</evidence>
<dbReference type="AlphaFoldDB" id="A0A939BEJ0"/>
<reference evidence="2" key="2">
    <citation type="journal article" date="2021" name="Sci. Rep.">
        <title>The distribution of antibiotic resistance genes in chicken gut microbiota commensals.</title>
        <authorList>
            <person name="Juricova H."/>
            <person name="Matiasovicova J."/>
            <person name="Kubasova T."/>
            <person name="Cejkova D."/>
            <person name="Rychlik I."/>
        </authorList>
    </citation>
    <scope>NUCLEOTIDE SEQUENCE</scope>
    <source>
        <strain evidence="2">An559</strain>
    </source>
</reference>
<dbReference type="InterPro" id="IPR027291">
    <property type="entry name" value="Glyco_hydro_38_N_sf"/>
</dbReference>
<evidence type="ECO:0000313" key="3">
    <source>
        <dbReference type="Proteomes" id="UP000774750"/>
    </source>
</evidence>
<dbReference type="InterPro" id="IPR011013">
    <property type="entry name" value="Gal_mutarotase_sf_dom"/>
</dbReference>
<dbReference type="SUPFAM" id="SSF74650">
    <property type="entry name" value="Galactose mutarotase-like"/>
    <property type="match status" value="1"/>
</dbReference>
<feature type="domain" description="Glycoside hydrolase family 38 N-terminal" evidence="1">
    <location>
        <begin position="4"/>
        <end position="298"/>
    </location>
</feature>
<comment type="caution">
    <text evidence="2">The sequence shown here is derived from an EMBL/GenBank/DDBJ whole genome shotgun (WGS) entry which is preliminary data.</text>
</comment>